<reference evidence="1 2" key="1">
    <citation type="submission" date="2016-11" db="EMBL/GenBank/DDBJ databases">
        <authorList>
            <person name="Jaros S."/>
            <person name="Januszkiewicz K."/>
            <person name="Wedrychowicz H."/>
        </authorList>
    </citation>
    <scope>NUCLEOTIDE SEQUENCE [LARGE SCALE GENOMIC DNA]</scope>
</reference>
<evidence type="ECO:0000313" key="2">
    <source>
        <dbReference type="Proteomes" id="UP000249464"/>
    </source>
</evidence>
<accession>A0A2X0MG77</accession>
<gene>
    <name evidence="1" type="primary">BQ5605_C008g05070</name>
    <name evidence="1" type="ORF">BQ5605_C008G05070</name>
</gene>
<name>A0A2X0MG77_9BASI</name>
<sequence length="72" mass="8603">MRKWKIWRKGWGRAHNDEKGLKKGCDSVYRTQDRQLCSFFCAIRRERKGRGMKRNWRGGTCALEIYALSGFF</sequence>
<organism evidence="1 2">
    <name type="scientific">Microbotryum silenes-dioicae</name>
    <dbReference type="NCBI Taxonomy" id="796604"/>
    <lineage>
        <taxon>Eukaryota</taxon>
        <taxon>Fungi</taxon>
        <taxon>Dikarya</taxon>
        <taxon>Basidiomycota</taxon>
        <taxon>Pucciniomycotina</taxon>
        <taxon>Microbotryomycetes</taxon>
        <taxon>Microbotryales</taxon>
        <taxon>Microbotryaceae</taxon>
        <taxon>Microbotryum</taxon>
    </lineage>
</organism>
<protein>
    <submittedName>
        <fullName evidence="1">BQ5605_C008g05070 protein</fullName>
    </submittedName>
</protein>
<dbReference type="Proteomes" id="UP000249464">
    <property type="component" value="Unassembled WGS sequence"/>
</dbReference>
<dbReference type="AlphaFoldDB" id="A0A2X0MG77"/>
<keyword evidence="2" id="KW-1185">Reference proteome</keyword>
<evidence type="ECO:0000313" key="1">
    <source>
        <dbReference type="EMBL" id="SGY79195.1"/>
    </source>
</evidence>
<proteinExistence type="predicted"/>
<dbReference type="EMBL" id="FQNC01000048">
    <property type="protein sequence ID" value="SGY79195.1"/>
    <property type="molecule type" value="Genomic_DNA"/>
</dbReference>